<gene>
    <name evidence="1" type="ORF">PGIGA_G00181690</name>
</gene>
<sequence>MPLFGNGDPHFVTVLLTKLRFEVFLPGDVIIREGTLGRKMYFIQHGCVTVITRNKKEKKLTDGCYFGEICLLTSGRRTASVQADTYCRLYSLSVDSFNEVLEEHPIMRRAFETVAIDHLDHVENNTAYKATPSGAATKEQTTEKTDSDIL</sequence>
<accession>A0ACC5XWD2</accession>
<organism evidence="1 2">
    <name type="scientific">Pangasianodon gigas</name>
    <name type="common">Mekong giant catfish</name>
    <name type="synonym">Pangasius gigas</name>
    <dbReference type="NCBI Taxonomy" id="30993"/>
    <lineage>
        <taxon>Eukaryota</taxon>
        <taxon>Metazoa</taxon>
        <taxon>Chordata</taxon>
        <taxon>Craniata</taxon>
        <taxon>Vertebrata</taxon>
        <taxon>Euteleostomi</taxon>
        <taxon>Actinopterygii</taxon>
        <taxon>Neopterygii</taxon>
        <taxon>Teleostei</taxon>
        <taxon>Ostariophysi</taxon>
        <taxon>Siluriformes</taxon>
        <taxon>Pangasiidae</taxon>
        <taxon>Pangasianodon</taxon>
    </lineage>
</organism>
<dbReference type="EMBL" id="CM040482">
    <property type="protein sequence ID" value="MCI4395531.1"/>
    <property type="molecule type" value="Genomic_DNA"/>
</dbReference>
<reference evidence="1 2" key="1">
    <citation type="journal article" date="2022" name="bioRxiv">
        <title>An ancient truncated duplication of the anti-Mullerian hormone receptor type 2 gene is a potential conserved master sex determinant in the Pangasiidae catfish family.</title>
        <authorList>
            <person name="Wen M."/>
            <person name="Pan Q."/>
            <person name="Jouanno E."/>
            <person name="Montfort J."/>
            <person name="Zahm M."/>
            <person name="Cabau C."/>
            <person name="Klopp C."/>
            <person name="Iampietro C."/>
            <person name="Roques C."/>
            <person name="Bouchez O."/>
            <person name="Castinel A."/>
            <person name="Donnadieu C."/>
            <person name="Parrinello H."/>
            <person name="Poncet C."/>
            <person name="Belmonte E."/>
            <person name="Gautier V."/>
            <person name="Avarre J.-C."/>
            <person name="Dugue R."/>
            <person name="Gustiano R."/>
            <person name="Ha T.T.T."/>
            <person name="Campet M."/>
            <person name="Sriphairoj K."/>
            <person name="Ribolli J."/>
            <person name="de Almeida F.L."/>
            <person name="Desvignes T."/>
            <person name="Postlethwait J.H."/>
            <person name="Bucao C.F."/>
            <person name="Robinson-Rechavi M."/>
            <person name="Bobe J."/>
            <person name="Herpin A."/>
            <person name="Guiguen Y."/>
        </authorList>
    </citation>
    <scope>NUCLEOTIDE SEQUENCE [LARGE SCALE GENOMIC DNA]</scope>
    <source>
        <strain evidence="1">YG-Dec2019</strain>
    </source>
</reference>
<name>A0ACC5XWD2_PANGG</name>
<keyword evidence="2" id="KW-1185">Reference proteome</keyword>
<dbReference type="Proteomes" id="UP000829447">
    <property type="component" value="Linkage Group LG29"/>
</dbReference>
<proteinExistence type="predicted"/>
<protein>
    <submittedName>
        <fullName evidence="1">Uncharacterized protein</fullName>
    </submittedName>
</protein>
<evidence type="ECO:0000313" key="1">
    <source>
        <dbReference type="EMBL" id="MCI4395531.1"/>
    </source>
</evidence>
<evidence type="ECO:0000313" key="2">
    <source>
        <dbReference type="Proteomes" id="UP000829447"/>
    </source>
</evidence>
<comment type="caution">
    <text evidence="1">The sequence shown here is derived from an EMBL/GenBank/DDBJ whole genome shotgun (WGS) entry which is preliminary data.</text>
</comment>